<evidence type="ECO:0000256" key="4">
    <source>
        <dbReference type="ARBA" id="ARBA00023004"/>
    </source>
</evidence>
<comment type="caution">
    <text evidence="6">The sequence shown here is derived from an EMBL/GenBank/DDBJ whole genome shotgun (WGS) entry which is preliminary data.</text>
</comment>
<name>A0A8J3D620_9BACT</name>
<dbReference type="Pfam" id="PF03055">
    <property type="entry name" value="RPE65"/>
    <property type="match status" value="2"/>
</dbReference>
<feature type="binding site" evidence="5">
    <location>
        <position position="688"/>
    </location>
    <ligand>
        <name>Fe cation</name>
        <dbReference type="ChEBI" id="CHEBI:24875"/>
        <note>catalytic</note>
    </ligand>
</feature>
<sequence>MKNFTQEPLLYTTAQEVDGHLVVTDGEFPEDMLGTVYMVYQIGSVNSNGLPYPEFLPDGKPNHEFGSAIMSGDGMVLKINLTGQPTIKTRIMKTPSYFADWNTRLGTENYHKDFDFLRFRNFGISRFSLMLGVRNPLNTAVTPARFGNANPTLVSAYDVGRPYIVDPVSLQLITPIGDSSEWMTGIPAKVPWAFELFETTAHPCFDPRSQELFSVNYSRIEKSVVMAGRTVHHLKNSHTLFKQKLVELMERHQDNPDQDAVRDRLTRFFENLDEELYAKPEDGFLKKLWRMAQAFFRRIFSKKTKADEAGGAPPGAAVTLMRFDGTGPWKKWVLHDQYGQQLQIKNCMHQTGLTKDYIVLQDSSFKFSNELLINNPFPEHLGLERFIRKVLATTMLPYTECYIVRRKDLTDEVEKVVAYKLDKPIPIETIHFSCDYENPNGEITLYAVNNAAMCIAEWVRPYDLSALTRKAIDPDVLSLFALGTMDVSRFGKWKIDAENNRLLEEKSTVLAETGDTSAKQGESLGFNTWAIGLYTYRDIISAEKAVDKIEHLWFVSNGLDPLMLTEFIEDLYKDYPNRLVPYPEVKELTRKGIPYSLNYLNADTMRSNETGYYQFEPGDYLRTIQFVPRKVPTPGVDYGLDGYILCSVQAQKAQGRQGEFWIFRADRISEGPICRMYHPEINFCFTLHSAWMADPLPNSMPYNVPVREDFGQVIEKLPDKTVIEPFFEQYVYPNFE</sequence>
<comment type="cofactor">
    <cofactor evidence="5">
        <name>Fe(2+)</name>
        <dbReference type="ChEBI" id="CHEBI:29033"/>
    </cofactor>
    <text evidence="5">Binds 1 Fe(2+) ion per subunit.</text>
</comment>
<dbReference type="RefSeq" id="WP_189564037.1">
    <property type="nucleotide sequence ID" value="NZ_BMXF01000001.1"/>
</dbReference>
<comment type="similarity">
    <text evidence="1">Belongs to the carotenoid oxygenase family.</text>
</comment>
<evidence type="ECO:0000256" key="1">
    <source>
        <dbReference type="ARBA" id="ARBA00006787"/>
    </source>
</evidence>
<keyword evidence="7" id="KW-1185">Reference proteome</keyword>
<dbReference type="GO" id="GO:0016121">
    <property type="term" value="P:carotene catabolic process"/>
    <property type="evidence" value="ECO:0007669"/>
    <property type="project" value="TreeGrafter"/>
</dbReference>
<evidence type="ECO:0008006" key="8">
    <source>
        <dbReference type="Google" id="ProtNLM"/>
    </source>
</evidence>
<dbReference type="GO" id="GO:0046872">
    <property type="term" value="F:metal ion binding"/>
    <property type="evidence" value="ECO:0007669"/>
    <property type="project" value="UniProtKB-KW"/>
</dbReference>
<organism evidence="6 7">
    <name type="scientific">Persicitalea jodogahamensis</name>
    <dbReference type="NCBI Taxonomy" id="402147"/>
    <lineage>
        <taxon>Bacteria</taxon>
        <taxon>Pseudomonadati</taxon>
        <taxon>Bacteroidota</taxon>
        <taxon>Cytophagia</taxon>
        <taxon>Cytophagales</taxon>
        <taxon>Spirosomataceae</taxon>
        <taxon>Persicitalea</taxon>
    </lineage>
</organism>
<dbReference type="GO" id="GO:0010436">
    <property type="term" value="F:carotenoid dioxygenase activity"/>
    <property type="evidence" value="ECO:0007669"/>
    <property type="project" value="TreeGrafter"/>
</dbReference>
<proteinExistence type="inferred from homology"/>
<dbReference type="EMBL" id="BMXF01000001">
    <property type="protein sequence ID" value="GHB64904.1"/>
    <property type="molecule type" value="Genomic_DNA"/>
</dbReference>
<dbReference type="PANTHER" id="PTHR10543:SF89">
    <property type="entry name" value="CAROTENOID 9,10(9',10')-CLEAVAGE DIOXYGENASE 1"/>
    <property type="match status" value="1"/>
</dbReference>
<evidence type="ECO:0000256" key="2">
    <source>
        <dbReference type="ARBA" id="ARBA00022723"/>
    </source>
</evidence>
<protein>
    <recommendedName>
        <fullName evidence="8">Retinal pigment epithelial membrane protein</fullName>
    </recommendedName>
</protein>
<dbReference type="Proteomes" id="UP000598271">
    <property type="component" value="Unassembled WGS sequence"/>
</dbReference>
<keyword evidence="2 5" id="KW-0479">Metal-binding</keyword>
<keyword evidence="3" id="KW-0560">Oxidoreductase</keyword>
<accession>A0A8J3D620</accession>
<evidence type="ECO:0000256" key="5">
    <source>
        <dbReference type="PIRSR" id="PIRSR604294-1"/>
    </source>
</evidence>
<dbReference type="InterPro" id="IPR004294">
    <property type="entry name" value="Carotenoid_Oase"/>
</dbReference>
<evidence type="ECO:0000313" key="6">
    <source>
        <dbReference type="EMBL" id="GHB64904.1"/>
    </source>
</evidence>
<gene>
    <name evidence="6" type="ORF">GCM10007390_18720</name>
</gene>
<dbReference type="AlphaFoldDB" id="A0A8J3D620"/>
<keyword evidence="4 5" id="KW-0408">Iron</keyword>
<dbReference type="PANTHER" id="PTHR10543">
    <property type="entry name" value="BETA-CAROTENE DIOXYGENASE"/>
    <property type="match status" value="1"/>
</dbReference>
<reference evidence="6 7" key="1">
    <citation type="journal article" date="2014" name="Int. J. Syst. Evol. Microbiol.">
        <title>Complete genome sequence of Corynebacterium casei LMG S-19264T (=DSM 44701T), isolated from a smear-ripened cheese.</title>
        <authorList>
            <consortium name="US DOE Joint Genome Institute (JGI-PGF)"/>
            <person name="Walter F."/>
            <person name="Albersmeier A."/>
            <person name="Kalinowski J."/>
            <person name="Ruckert C."/>
        </authorList>
    </citation>
    <scope>NUCLEOTIDE SEQUENCE [LARGE SCALE GENOMIC DNA]</scope>
    <source>
        <strain evidence="6 7">KCTC 12866</strain>
    </source>
</reference>
<evidence type="ECO:0000256" key="3">
    <source>
        <dbReference type="ARBA" id="ARBA00023002"/>
    </source>
</evidence>
<evidence type="ECO:0000313" key="7">
    <source>
        <dbReference type="Proteomes" id="UP000598271"/>
    </source>
</evidence>